<keyword evidence="3 8" id="KW-1133">Transmembrane helix</keyword>
<dbReference type="PANTHER" id="PTHR24243">
    <property type="entry name" value="G-PROTEIN COUPLED RECEPTOR"/>
    <property type="match status" value="1"/>
</dbReference>
<keyword evidence="4" id="KW-0297">G-protein coupled receptor</keyword>
<proteinExistence type="predicted"/>
<evidence type="ECO:0000256" key="3">
    <source>
        <dbReference type="ARBA" id="ARBA00022989"/>
    </source>
</evidence>
<evidence type="ECO:0000313" key="10">
    <source>
        <dbReference type="EMBL" id="CAG5119000.1"/>
    </source>
</evidence>
<evidence type="ECO:0000256" key="2">
    <source>
        <dbReference type="ARBA" id="ARBA00022692"/>
    </source>
</evidence>
<reference evidence="10" key="1">
    <citation type="submission" date="2021-04" db="EMBL/GenBank/DDBJ databases">
        <authorList>
            <consortium name="Molecular Ecology Group"/>
        </authorList>
    </citation>
    <scope>NUCLEOTIDE SEQUENCE</scope>
</reference>
<organism evidence="10 11">
    <name type="scientific">Candidula unifasciata</name>
    <dbReference type="NCBI Taxonomy" id="100452"/>
    <lineage>
        <taxon>Eukaryota</taxon>
        <taxon>Metazoa</taxon>
        <taxon>Spiralia</taxon>
        <taxon>Lophotrochozoa</taxon>
        <taxon>Mollusca</taxon>
        <taxon>Gastropoda</taxon>
        <taxon>Heterobranchia</taxon>
        <taxon>Euthyneura</taxon>
        <taxon>Panpulmonata</taxon>
        <taxon>Eupulmonata</taxon>
        <taxon>Stylommatophora</taxon>
        <taxon>Helicina</taxon>
        <taxon>Helicoidea</taxon>
        <taxon>Geomitridae</taxon>
        <taxon>Candidula</taxon>
    </lineage>
</organism>
<dbReference type="Pfam" id="PF10324">
    <property type="entry name" value="7TM_GPCR_Srw"/>
    <property type="match status" value="1"/>
</dbReference>
<evidence type="ECO:0000256" key="8">
    <source>
        <dbReference type="SAM" id="Phobius"/>
    </source>
</evidence>
<evidence type="ECO:0000256" key="5">
    <source>
        <dbReference type="ARBA" id="ARBA00023136"/>
    </source>
</evidence>
<name>A0A8S3YUX5_9EUPU</name>
<dbReference type="GO" id="GO:0016020">
    <property type="term" value="C:membrane"/>
    <property type="evidence" value="ECO:0007669"/>
    <property type="project" value="UniProtKB-SubCell"/>
</dbReference>
<evidence type="ECO:0000259" key="9">
    <source>
        <dbReference type="PROSITE" id="PS50262"/>
    </source>
</evidence>
<keyword evidence="5 8" id="KW-0472">Membrane</keyword>
<feature type="transmembrane region" description="Helical" evidence="8">
    <location>
        <begin position="160"/>
        <end position="181"/>
    </location>
</feature>
<comment type="subcellular location">
    <subcellularLocation>
        <location evidence="1">Membrane</location>
        <topology evidence="1">Multi-pass membrane protein</topology>
    </subcellularLocation>
</comment>
<dbReference type="SUPFAM" id="SSF81321">
    <property type="entry name" value="Family A G protein-coupled receptor-like"/>
    <property type="match status" value="1"/>
</dbReference>
<feature type="transmembrane region" description="Helical" evidence="8">
    <location>
        <begin position="120"/>
        <end position="140"/>
    </location>
</feature>
<evidence type="ECO:0000256" key="1">
    <source>
        <dbReference type="ARBA" id="ARBA00004141"/>
    </source>
</evidence>
<dbReference type="AlphaFoldDB" id="A0A8S3YUX5"/>
<gene>
    <name evidence="10" type="ORF">CUNI_LOCUS4558</name>
</gene>
<evidence type="ECO:0000256" key="4">
    <source>
        <dbReference type="ARBA" id="ARBA00023040"/>
    </source>
</evidence>
<dbReference type="Gene3D" id="1.20.1070.10">
    <property type="entry name" value="Rhodopsin 7-helix transmembrane proteins"/>
    <property type="match status" value="1"/>
</dbReference>
<protein>
    <recommendedName>
        <fullName evidence="9">G-protein coupled receptors family 1 profile domain-containing protein</fullName>
    </recommendedName>
</protein>
<comment type="caution">
    <text evidence="10">The sequence shown here is derived from an EMBL/GenBank/DDBJ whole genome shotgun (WGS) entry which is preliminary data.</text>
</comment>
<dbReference type="PANTHER" id="PTHR24243:SF208">
    <property type="entry name" value="PYROKININ-1 RECEPTOR"/>
    <property type="match status" value="1"/>
</dbReference>
<keyword evidence="7" id="KW-0807">Transducer</keyword>
<accession>A0A8S3YUX5</accession>
<dbReference type="PROSITE" id="PS50262">
    <property type="entry name" value="G_PROTEIN_RECEP_F1_2"/>
    <property type="match status" value="1"/>
</dbReference>
<keyword evidence="11" id="KW-1185">Reference proteome</keyword>
<dbReference type="InterPro" id="IPR019427">
    <property type="entry name" value="7TM_GPCR_serpentine_rcpt_Srw"/>
</dbReference>
<feature type="transmembrane region" description="Helical" evidence="8">
    <location>
        <begin position="71"/>
        <end position="91"/>
    </location>
</feature>
<evidence type="ECO:0000256" key="6">
    <source>
        <dbReference type="ARBA" id="ARBA00023170"/>
    </source>
</evidence>
<feature type="domain" description="G-protein coupled receptors family 1 profile" evidence="9">
    <location>
        <begin position="1"/>
        <end position="180"/>
    </location>
</feature>
<dbReference type="EMBL" id="CAJHNH020000642">
    <property type="protein sequence ID" value="CAG5119000.1"/>
    <property type="molecule type" value="Genomic_DNA"/>
</dbReference>
<keyword evidence="6" id="KW-0675">Receptor</keyword>
<keyword evidence="2 8" id="KW-0812">Transmembrane</keyword>
<dbReference type="InterPro" id="IPR017452">
    <property type="entry name" value="GPCR_Rhodpsn_7TM"/>
</dbReference>
<sequence length="208" mass="23782">VKLIFTVKRVTIIIITIYIVILSGYMAPVYYTTRFAMLPHPRKPNTTWLGIAYTEDQPVVEKFSFAINNCLIPFTTFTIISVSTVVMVNSLRRKTKWRKISTGPNNSSSPSSRDKSVSKMVVLIAILFIVCYAPVCLLFIGKLVVPDISILGSYRNLNGVLISFAYMLETINASFNIFIYYNMSSRYREAFRLFICFIIMKDQAHEIK</sequence>
<feature type="non-terminal residue" evidence="10">
    <location>
        <position position="1"/>
    </location>
</feature>
<dbReference type="GO" id="GO:0008528">
    <property type="term" value="F:G protein-coupled peptide receptor activity"/>
    <property type="evidence" value="ECO:0007669"/>
    <property type="project" value="InterPro"/>
</dbReference>
<evidence type="ECO:0000313" key="11">
    <source>
        <dbReference type="Proteomes" id="UP000678393"/>
    </source>
</evidence>
<feature type="transmembrane region" description="Helical" evidence="8">
    <location>
        <begin position="12"/>
        <end position="31"/>
    </location>
</feature>
<evidence type="ECO:0000256" key="7">
    <source>
        <dbReference type="ARBA" id="ARBA00023224"/>
    </source>
</evidence>
<dbReference type="Proteomes" id="UP000678393">
    <property type="component" value="Unassembled WGS sequence"/>
</dbReference>